<dbReference type="GO" id="GO:0046872">
    <property type="term" value="F:metal ion binding"/>
    <property type="evidence" value="ECO:0007669"/>
    <property type="project" value="UniProtKB-KW"/>
</dbReference>
<keyword evidence="9" id="KW-0234">DNA repair</keyword>
<dbReference type="PANTHER" id="PTHR15822:SF4">
    <property type="entry name" value="TYROSYL-DNA PHOSPHODIESTERASE 2"/>
    <property type="match status" value="1"/>
</dbReference>
<dbReference type="GO" id="GO:0005737">
    <property type="term" value="C:cytoplasm"/>
    <property type="evidence" value="ECO:0007669"/>
    <property type="project" value="TreeGrafter"/>
</dbReference>
<comment type="caution">
    <text evidence="12">The sequence shown here is derived from an EMBL/GenBank/DDBJ whole genome shotgun (WGS) entry which is preliminary data.</text>
</comment>
<keyword evidence="8" id="KW-0460">Magnesium</keyword>
<gene>
    <name evidence="12" type="ORF">KHLLAP_LOCUS14500</name>
</gene>
<dbReference type="Gene3D" id="3.60.10.10">
    <property type="entry name" value="Endonuclease/exonuclease/phosphatase"/>
    <property type="match status" value="1"/>
</dbReference>
<dbReference type="Proteomes" id="UP001295740">
    <property type="component" value="Unassembled WGS sequence"/>
</dbReference>
<evidence type="ECO:0000256" key="2">
    <source>
        <dbReference type="ARBA" id="ARBA00001946"/>
    </source>
</evidence>
<dbReference type="GO" id="GO:0070260">
    <property type="term" value="F:5'-tyrosyl-DNA phosphodiesterase activity"/>
    <property type="evidence" value="ECO:0007669"/>
    <property type="project" value="TreeGrafter"/>
</dbReference>
<dbReference type="Pfam" id="PF03372">
    <property type="entry name" value="Exo_endo_phos"/>
    <property type="match status" value="1"/>
</dbReference>
<evidence type="ECO:0000259" key="11">
    <source>
        <dbReference type="Pfam" id="PF03372"/>
    </source>
</evidence>
<dbReference type="GO" id="GO:0004518">
    <property type="term" value="F:nuclease activity"/>
    <property type="evidence" value="ECO:0007669"/>
    <property type="project" value="UniProtKB-KW"/>
</dbReference>
<keyword evidence="4" id="KW-0540">Nuclease</keyword>
<comment type="cofactor">
    <cofactor evidence="2">
        <name>Mg(2+)</name>
        <dbReference type="ChEBI" id="CHEBI:18420"/>
    </cofactor>
</comment>
<dbReference type="InterPro" id="IPR051547">
    <property type="entry name" value="TDP2-like"/>
</dbReference>
<dbReference type="InterPro" id="IPR005135">
    <property type="entry name" value="Endo/exonuclease/phosphatase"/>
</dbReference>
<comment type="cofactor">
    <cofactor evidence="1">
        <name>Mn(2+)</name>
        <dbReference type="ChEBI" id="CHEBI:29035"/>
    </cofactor>
</comment>
<reference evidence="12" key="1">
    <citation type="submission" date="2023-10" db="EMBL/GenBank/DDBJ databases">
        <authorList>
            <person name="Hackl T."/>
        </authorList>
    </citation>
    <scope>NUCLEOTIDE SEQUENCE</scope>
</reference>
<keyword evidence="13" id="KW-1185">Reference proteome</keyword>
<organism evidence="12 13">
    <name type="scientific">Anthostomella pinea</name>
    <dbReference type="NCBI Taxonomy" id="933095"/>
    <lineage>
        <taxon>Eukaryota</taxon>
        <taxon>Fungi</taxon>
        <taxon>Dikarya</taxon>
        <taxon>Ascomycota</taxon>
        <taxon>Pezizomycotina</taxon>
        <taxon>Sordariomycetes</taxon>
        <taxon>Xylariomycetidae</taxon>
        <taxon>Xylariales</taxon>
        <taxon>Xylariaceae</taxon>
        <taxon>Anthostomella</taxon>
    </lineage>
</organism>
<evidence type="ECO:0000256" key="3">
    <source>
        <dbReference type="ARBA" id="ARBA00004322"/>
    </source>
</evidence>
<evidence type="ECO:0000256" key="4">
    <source>
        <dbReference type="ARBA" id="ARBA00022722"/>
    </source>
</evidence>
<keyword evidence="7" id="KW-0378">Hydrolase</keyword>
<evidence type="ECO:0000256" key="10">
    <source>
        <dbReference type="ARBA" id="ARBA00023242"/>
    </source>
</evidence>
<keyword evidence="10" id="KW-0539">Nucleus</keyword>
<evidence type="ECO:0000313" key="12">
    <source>
        <dbReference type="EMBL" id="CAJ2514032.1"/>
    </source>
</evidence>
<keyword evidence="5" id="KW-0479">Metal-binding</keyword>
<proteinExistence type="predicted"/>
<protein>
    <submittedName>
        <fullName evidence="12">Uu.00g021510.m01.CDS01</fullName>
    </submittedName>
</protein>
<dbReference type="AlphaFoldDB" id="A0AAI8VZQ7"/>
<evidence type="ECO:0000256" key="5">
    <source>
        <dbReference type="ARBA" id="ARBA00022723"/>
    </source>
</evidence>
<evidence type="ECO:0000256" key="7">
    <source>
        <dbReference type="ARBA" id="ARBA00022801"/>
    </source>
</evidence>
<evidence type="ECO:0000313" key="13">
    <source>
        <dbReference type="Proteomes" id="UP001295740"/>
    </source>
</evidence>
<name>A0AAI8VZQ7_9PEZI</name>
<dbReference type="InterPro" id="IPR036691">
    <property type="entry name" value="Endo/exonu/phosph_ase_sf"/>
</dbReference>
<dbReference type="GO" id="GO:0006302">
    <property type="term" value="P:double-strand break repair"/>
    <property type="evidence" value="ECO:0007669"/>
    <property type="project" value="TreeGrafter"/>
</dbReference>
<evidence type="ECO:0000256" key="1">
    <source>
        <dbReference type="ARBA" id="ARBA00001936"/>
    </source>
</evidence>
<dbReference type="GO" id="GO:0003697">
    <property type="term" value="F:single-stranded DNA binding"/>
    <property type="evidence" value="ECO:0007669"/>
    <property type="project" value="TreeGrafter"/>
</dbReference>
<dbReference type="PANTHER" id="PTHR15822">
    <property type="entry name" value="TRAF AND TNF RECEPTOR-ASSOCIATED PROTEIN"/>
    <property type="match status" value="1"/>
</dbReference>
<sequence>MAFFSRLRTQFLSWSQETPLPTILVDATPVFQSWREFDSSNNAWKSVNTTSTRQTESHQVPPKSELHIVTWNVDATPPLPESRMSAVVSHIDSLTPAVGIVFLQEVSRAALDFLLNDTRIREAWFVSDSDKTNWEGQSFASMTLLSKSRFGCNNSDKFQLGGVWRVKYLSRFGRDALCCDVFVPLPESASGASQARVRLINVHLDSLPIQPTRRPRQIAIVASLLRSAGHGVVAGDFNPVLPGDDSLIRDNDLVDVWAELRGNEPGFTWGIDGNEPFPPNRMDKVAMLGLRALEIEVMHPEMVKPPQDVGEGVPWSDHSGLRCSFALVGH</sequence>
<keyword evidence="6" id="KW-0227">DNA damage</keyword>
<evidence type="ECO:0000256" key="6">
    <source>
        <dbReference type="ARBA" id="ARBA00022763"/>
    </source>
</evidence>
<evidence type="ECO:0000256" key="9">
    <source>
        <dbReference type="ARBA" id="ARBA00023204"/>
    </source>
</evidence>
<dbReference type="CDD" id="cd09080">
    <property type="entry name" value="TDP2"/>
    <property type="match status" value="1"/>
</dbReference>
<evidence type="ECO:0000256" key="8">
    <source>
        <dbReference type="ARBA" id="ARBA00022842"/>
    </source>
</evidence>
<feature type="domain" description="Endonuclease/exonuclease/phosphatase" evidence="11">
    <location>
        <begin position="69"/>
        <end position="285"/>
    </location>
</feature>
<dbReference type="SUPFAM" id="SSF56219">
    <property type="entry name" value="DNase I-like"/>
    <property type="match status" value="1"/>
</dbReference>
<accession>A0AAI8VZQ7</accession>
<comment type="subcellular location">
    <subcellularLocation>
        <location evidence="3">Nucleus</location>
        <location evidence="3">PML body</location>
    </subcellularLocation>
</comment>
<dbReference type="EMBL" id="CAUWAG010000020">
    <property type="protein sequence ID" value="CAJ2514032.1"/>
    <property type="molecule type" value="Genomic_DNA"/>
</dbReference>